<dbReference type="OrthoDB" id="437at2759"/>
<keyword evidence="8" id="KW-0472">Membrane</keyword>
<evidence type="ECO:0000313" key="11">
    <source>
        <dbReference type="Proteomes" id="UP000800235"/>
    </source>
</evidence>
<name>A0A9P4U4C7_9PEZI</name>
<evidence type="ECO:0000256" key="3">
    <source>
        <dbReference type="ARBA" id="ARBA00022448"/>
    </source>
</evidence>
<keyword evidence="5" id="KW-0375">Hydrogen ion transport</keyword>
<dbReference type="EMBL" id="MU007012">
    <property type="protein sequence ID" value="KAF2435938.1"/>
    <property type="molecule type" value="Genomic_DNA"/>
</dbReference>
<dbReference type="GO" id="GO:0031966">
    <property type="term" value="C:mitochondrial membrane"/>
    <property type="evidence" value="ECO:0007669"/>
    <property type="project" value="UniProtKB-SubCell"/>
</dbReference>
<keyword evidence="7" id="KW-0496">Mitochondrion</keyword>
<dbReference type="GO" id="GO:0015078">
    <property type="term" value="F:proton transmembrane transporter activity"/>
    <property type="evidence" value="ECO:0007669"/>
    <property type="project" value="InterPro"/>
</dbReference>
<accession>A0A9P4U4C7</accession>
<proteinExistence type="inferred from homology"/>
<dbReference type="Pfam" id="PF04718">
    <property type="entry name" value="ATP-synt_G"/>
    <property type="match status" value="1"/>
</dbReference>
<evidence type="ECO:0000256" key="4">
    <source>
        <dbReference type="ARBA" id="ARBA00022547"/>
    </source>
</evidence>
<evidence type="ECO:0000313" key="10">
    <source>
        <dbReference type="EMBL" id="KAF2435938.1"/>
    </source>
</evidence>
<dbReference type="Proteomes" id="UP000800235">
    <property type="component" value="Unassembled WGS sequence"/>
</dbReference>
<dbReference type="GO" id="GO:0015986">
    <property type="term" value="P:proton motive force-driven ATP synthesis"/>
    <property type="evidence" value="ECO:0007669"/>
    <property type="project" value="InterPro"/>
</dbReference>
<reference evidence="10" key="1">
    <citation type="journal article" date="2020" name="Stud. Mycol.">
        <title>101 Dothideomycetes genomes: a test case for predicting lifestyles and emergence of pathogens.</title>
        <authorList>
            <person name="Haridas S."/>
            <person name="Albert R."/>
            <person name="Binder M."/>
            <person name="Bloem J."/>
            <person name="Labutti K."/>
            <person name="Salamov A."/>
            <person name="Andreopoulos B."/>
            <person name="Baker S."/>
            <person name="Barry K."/>
            <person name="Bills G."/>
            <person name="Bluhm B."/>
            <person name="Cannon C."/>
            <person name="Castanera R."/>
            <person name="Culley D."/>
            <person name="Daum C."/>
            <person name="Ezra D."/>
            <person name="Gonzalez J."/>
            <person name="Henrissat B."/>
            <person name="Kuo A."/>
            <person name="Liang C."/>
            <person name="Lipzen A."/>
            <person name="Lutzoni F."/>
            <person name="Magnuson J."/>
            <person name="Mondo S."/>
            <person name="Nolan M."/>
            <person name="Ohm R."/>
            <person name="Pangilinan J."/>
            <person name="Park H.-J."/>
            <person name="Ramirez L."/>
            <person name="Alfaro M."/>
            <person name="Sun H."/>
            <person name="Tritt A."/>
            <person name="Yoshinaga Y."/>
            <person name="Zwiers L.-H."/>
            <person name="Turgeon B."/>
            <person name="Goodwin S."/>
            <person name="Spatafora J."/>
            <person name="Crous P."/>
            <person name="Grigoriev I."/>
        </authorList>
    </citation>
    <scope>NUCLEOTIDE SEQUENCE</scope>
    <source>
        <strain evidence="10">CBS 130266</strain>
    </source>
</reference>
<comment type="caution">
    <text evidence="10">The sequence shown here is derived from an EMBL/GenBank/DDBJ whole genome shotgun (WGS) entry which is preliminary data.</text>
</comment>
<evidence type="ECO:0000256" key="1">
    <source>
        <dbReference type="ARBA" id="ARBA00004325"/>
    </source>
</evidence>
<organism evidence="10 11">
    <name type="scientific">Tothia fuscella</name>
    <dbReference type="NCBI Taxonomy" id="1048955"/>
    <lineage>
        <taxon>Eukaryota</taxon>
        <taxon>Fungi</taxon>
        <taxon>Dikarya</taxon>
        <taxon>Ascomycota</taxon>
        <taxon>Pezizomycotina</taxon>
        <taxon>Dothideomycetes</taxon>
        <taxon>Pleosporomycetidae</taxon>
        <taxon>Venturiales</taxon>
        <taxon>Cylindrosympodiaceae</taxon>
        <taxon>Tothia</taxon>
    </lineage>
</organism>
<evidence type="ECO:0000256" key="2">
    <source>
        <dbReference type="ARBA" id="ARBA00005699"/>
    </source>
</evidence>
<keyword evidence="11" id="KW-1185">Reference proteome</keyword>
<gene>
    <name evidence="10" type="ORF">EJ08DRAFT_580030</name>
</gene>
<evidence type="ECO:0008006" key="12">
    <source>
        <dbReference type="Google" id="ProtNLM"/>
    </source>
</evidence>
<evidence type="ECO:0000256" key="6">
    <source>
        <dbReference type="ARBA" id="ARBA00023065"/>
    </source>
</evidence>
<sequence>LIPPTIYYSKVGLELGKIVFESQKMSPPSVPAVQSYLQQATRALRHPSSLFNTAAKTTSEATPQNILSQVRNMDSKQLAGAGIVLAEVIGFFSVGEMLGRLKIVGYRSSAAHAEH</sequence>
<evidence type="ECO:0000256" key="5">
    <source>
        <dbReference type="ARBA" id="ARBA00022781"/>
    </source>
</evidence>
<evidence type="ECO:0000256" key="8">
    <source>
        <dbReference type="ARBA" id="ARBA00023136"/>
    </source>
</evidence>
<dbReference type="InterPro" id="IPR006808">
    <property type="entry name" value="ATP_synth_F0_gsu_mt"/>
</dbReference>
<keyword evidence="9" id="KW-0066">ATP synthesis</keyword>
<keyword evidence="4" id="KW-0138">CF(0)</keyword>
<dbReference type="AlphaFoldDB" id="A0A9P4U4C7"/>
<evidence type="ECO:0000256" key="9">
    <source>
        <dbReference type="ARBA" id="ARBA00023310"/>
    </source>
</evidence>
<keyword evidence="3" id="KW-0813">Transport</keyword>
<evidence type="ECO:0000256" key="7">
    <source>
        <dbReference type="ARBA" id="ARBA00023128"/>
    </source>
</evidence>
<protein>
    <recommendedName>
        <fullName evidence="12">ATP synthase subunit g, mitochondrial</fullName>
    </recommendedName>
</protein>
<dbReference type="GO" id="GO:0045259">
    <property type="term" value="C:proton-transporting ATP synthase complex"/>
    <property type="evidence" value="ECO:0007669"/>
    <property type="project" value="UniProtKB-KW"/>
</dbReference>
<comment type="similarity">
    <text evidence="2">Belongs to the ATPase g subunit family.</text>
</comment>
<keyword evidence="6" id="KW-0406">Ion transport</keyword>
<comment type="subcellular location">
    <subcellularLocation>
        <location evidence="1">Mitochondrion membrane</location>
    </subcellularLocation>
</comment>
<feature type="non-terminal residue" evidence="10">
    <location>
        <position position="1"/>
    </location>
</feature>